<organism evidence="1 2">
    <name type="scientific">Dermatophagoides farinae</name>
    <name type="common">American house dust mite</name>
    <dbReference type="NCBI Taxonomy" id="6954"/>
    <lineage>
        <taxon>Eukaryota</taxon>
        <taxon>Metazoa</taxon>
        <taxon>Ecdysozoa</taxon>
        <taxon>Arthropoda</taxon>
        <taxon>Chelicerata</taxon>
        <taxon>Arachnida</taxon>
        <taxon>Acari</taxon>
        <taxon>Acariformes</taxon>
        <taxon>Sarcoptiformes</taxon>
        <taxon>Astigmata</taxon>
        <taxon>Psoroptidia</taxon>
        <taxon>Analgoidea</taxon>
        <taxon>Pyroglyphidae</taxon>
        <taxon>Dermatophagoidinae</taxon>
        <taxon>Dermatophagoides</taxon>
    </lineage>
</organism>
<evidence type="ECO:0000313" key="1">
    <source>
        <dbReference type="EMBL" id="KAH9506581.1"/>
    </source>
</evidence>
<dbReference type="EMBL" id="ASGP02000005">
    <property type="protein sequence ID" value="KAH9506581.1"/>
    <property type="molecule type" value="Genomic_DNA"/>
</dbReference>
<proteinExistence type="predicted"/>
<gene>
    <name evidence="1" type="ORF">DERF_011307</name>
</gene>
<keyword evidence="2" id="KW-1185">Reference proteome</keyword>
<protein>
    <submittedName>
        <fullName evidence="1">Uncharacterized protein</fullName>
    </submittedName>
</protein>
<reference evidence="1" key="2">
    <citation type="journal article" date="2022" name="Res Sq">
        <title>Comparative Genomics Reveals Insights into the Divergent Evolution of Astigmatic Mites and Household Pest Adaptations.</title>
        <authorList>
            <person name="Xiong Q."/>
            <person name="Wan A.T.-Y."/>
            <person name="Liu X.-Y."/>
            <person name="Fung C.S.-H."/>
            <person name="Xiao X."/>
            <person name="Malainual N."/>
            <person name="Hou J."/>
            <person name="Wang L."/>
            <person name="Wang M."/>
            <person name="Yang K."/>
            <person name="Cui Y."/>
            <person name="Leung E."/>
            <person name="Nong W."/>
            <person name="Shin S.-K."/>
            <person name="Au S."/>
            <person name="Jeong K.Y."/>
            <person name="Chew F.T."/>
            <person name="Hui J."/>
            <person name="Leung T.F."/>
            <person name="Tungtrongchitr A."/>
            <person name="Zhong N."/>
            <person name="Liu Z."/>
            <person name="Tsui S."/>
        </authorList>
    </citation>
    <scope>NUCLEOTIDE SEQUENCE</scope>
    <source>
        <strain evidence="1">Derf</strain>
        <tissue evidence="1">Whole organism</tissue>
    </source>
</reference>
<name>A0A922HSS5_DERFA</name>
<dbReference type="AlphaFoldDB" id="A0A922HSS5"/>
<comment type="caution">
    <text evidence="1">The sequence shown here is derived from an EMBL/GenBank/DDBJ whole genome shotgun (WGS) entry which is preliminary data.</text>
</comment>
<accession>A0A922HSS5</accession>
<reference evidence="1" key="1">
    <citation type="submission" date="2013-05" db="EMBL/GenBank/DDBJ databases">
        <authorList>
            <person name="Yim A.K.Y."/>
            <person name="Chan T.F."/>
            <person name="Ji K.M."/>
            <person name="Liu X.Y."/>
            <person name="Zhou J.W."/>
            <person name="Li R.Q."/>
            <person name="Yang K.Y."/>
            <person name="Li J."/>
            <person name="Li M."/>
            <person name="Law P.T.W."/>
            <person name="Wu Y.L."/>
            <person name="Cai Z.L."/>
            <person name="Qin H."/>
            <person name="Bao Y."/>
            <person name="Leung R.K.K."/>
            <person name="Ng P.K.S."/>
            <person name="Zou J."/>
            <person name="Zhong X.J."/>
            <person name="Ran P.X."/>
            <person name="Zhong N.S."/>
            <person name="Liu Z.G."/>
            <person name="Tsui S.K.W."/>
        </authorList>
    </citation>
    <scope>NUCLEOTIDE SEQUENCE</scope>
    <source>
        <strain evidence="1">Derf</strain>
        <tissue evidence="1">Whole organism</tissue>
    </source>
</reference>
<sequence length="68" mass="8336">MADDKKPLRKTQKLFCLHINLCSFSISRIFDYHFESELKTFRFYDKQQFISSSSFQQHVDFEYFKNPK</sequence>
<dbReference type="Proteomes" id="UP000790347">
    <property type="component" value="Unassembled WGS sequence"/>
</dbReference>
<evidence type="ECO:0000313" key="2">
    <source>
        <dbReference type="Proteomes" id="UP000790347"/>
    </source>
</evidence>